<accession>A0A9E7N489</accession>
<keyword evidence="2" id="KW-1185">Reference proteome</keyword>
<proteinExistence type="predicted"/>
<evidence type="ECO:0000313" key="1">
    <source>
        <dbReference type="EMBL" id="UTC28242.1"/>
    </source>
</evidence>
<protein>
    <submittedName>
        <fullName evidence="1">Uncharacterized protein</fullName>
    </submittedName>
</protein>
<dbReference type="Proteomes" id="UP001055634">
    <property type="component" value="Segment"/>
</dbReference>
<name>A0A9E7N489_9CAUD</name>
<sequence>MTTTHYRISRPWLKASSWDADWSGFLQTSRNARIVARHFRLLGLGYNISWNRSIRQYTVSVGHMPLFNIAGGYVPGPPPEADAYTHNLSSYVQLNLLGFGFSWGADTRRVRVFFNDRRLTWPKVVDGRISFLYKTPEDATKRSL</sequence>
<organism evidence="1 2">
    <name type="scientific">Brevundimonas phage vB_BpoS-Gurke</name>
    <dbReference type="NCBI Taxonomy" id="2948599"/>
    <lineage>
        <taxon>Viruses</taxon>
        <taxon>Duplodnaviria</taxon>
        <taxon>Heunggongvirae</taxon>
        <taxon>Uroviricota</taxon>
        <taxon>Caudoviricetes</taxon>
        <taxon>Jeanschmidtviridae</taxon>
        <taxon>Kikimoravirus</taxon>
        <taxon>Kikimoravirus gurke</taxon>
    </lineage>
</organism>
<gene>
    <name evidence="1" type="ORF">GURKE_02110</name>
</gene>
<dbReference type="EMBL" id="ON529850">
    <property type="protein sequence ID" value="UTC28242.1"/>
    <property type="molecule type" value="Genomic_DNA"/>
</dbReference>
<evidence type="ECO:0000313" key="2">
    <source>
        <dbReference type="Proteomes" id="UP001055634"/>
    </source>
</evidence>
<reference evidence="1" key="1">
    <citation type="submission" date="2022-04" db="EMBL/GenBank/DDBJ databases">
        <authorList>
            <person name="Friedrich I."/>
            <person name="Schneider D."/>
            <person name="Poehlein A."/>
            <person name="Hertel R."/>
            <person name="Daniel R."/>
        </authorList>
    </citation>
    <scope>NUCLEOTIDE SEQUENCE</scope>
</reference>